<dbReference type="Proteomes" id="UP000295418">
    <property type="component" value="Unassembled WGS sequence"/>
</dbReference>
<dbReference type="CDD" id="cd10451">
    <property type="entry name" value="GIY-YIG_LuxR_like"/>
    <property type="match status" value="1"/>
</dbReference>
<reference evidence="1 2" key="1">
    <citation type="submission" date="2019-03" db="EMBL/GenBank/DDBJ databases">
        <authorList>
            <person name="Kim M.K.M."/>
        </authorList>
    </citation>
    <scope>NUCLEOTIDE SEQUENCE [LARGE SCALE GENOMIC DNA]</scope>
    <source>
        <strain evidence="1 2">18JY21-1</strain>
    </source>
</reference>
<comment type="caution">
    <text evidence="1">The sequence shown here is derived from an EMBL/GenBank/DDBJ whole genome shotgun (WGS) entry which is preliminary data.</text>
</comment>
<dbReference type="Gene3D" id="3.40.1440.10">
    <property type="entry name" value="GIY-YIG endonuclease"/>
    <property type="match status" value="1"/>
</dbReference>
<proteinExistence type="predicted"/>
<dbReference type="InterPro" id="IPR035901">
    <property type="entry name" value="GIY-YIG_endonuc_sf"/>
</dbReference>
<evidence type="ECO:0000313" key="2">
    <source>
        <dbReference type="Proteomes" id="UP000295418"/>
    </source>
</evidence>
<dbReference type="RefSeq" id="WP_132416535.1">
    <property type="nucleotide sequence ID" value="NZ_SKFG01000002.1"/>
</dbReference>
<evidence type="ECO:0000313" key="1">
    <source>
        <dbReference type="EMBL" id="TCZ79890.1"/>
    </source>
</evidence>
<dbReference type="OrthoDB" id="9134286at2"/>
<dbReference type="EMBL" id="SKFG01000002">
    <property type="protein sequence ID" value="TCZ79890.1"/>
    <property type="molecule type" value="Genomic_DNA"/>
</dbReference>
<sequence length="124" mass="14691">MEQNKRKEMVAAYMEKKKPMGIMQIQNKSNGKRFIVSSVNLEGLMNRERFMLDMGNHANKELQKDWKELGPDQFTFEILDQIKPKEDQAMDRQGLKNVKDELTLLEQMWLDKLQPYGDQGYHIK</sequence>
<name>A0A4R4EKQ1_9BACL</name>
<gene>
    <name evidence="1" type="ORF">E0485_03195</name>
</gene>
<protein>
    <submittedName>
        <fullName evidence="1">GIY-YIG nuclease family protein</fullName>
    </submittedName>
</protein>
<accession>A0A4R4EKQ1</accession>
<organism evidence="1 2">
    <name type="scientific">Paenibacillus albiflavus</name>
    <dbReference type="NCBI Taxonomy" id="2545760"/>
    <lineage>
        <taxon>Bacteria</taxon>
        <taxon>Bacillati</taxon>
        <taxon>Bacillota</taxon>
        <taxon>Bacilli</taxon>
        <taxon>Bacillales</taxon>
        <taxon>Paenibacillaceae</taxon>
        <taxon>Paenibacillus</taxon>
    </lineage>
</organism>
<keyword evidence="2" id="KW-1185">Reference proteome</keyword>
<dbReference type="AlphaFoldDB" id="A0A4R4EKQ1"/>